<evidence type="ECO:0008006" key="5">
    <source>
        <dbReference type="Google" id="ProtNLM"/>
    </source>
</evidence>
<dbReference type="AlphaFoldDB" id="H5X0I2"/>
<evidence type="ECO:0000256" key="2">
    <source>
        <dbReference type="SAM" id="Phobius"/>
    </source>
</evidence>
<evidence type="ECO:0000313" key="3">
    <source>
        <dbReference type="EMBL" id="EHR49707.1"/>
    </source>
</evidence>
<dbReference type="eggNOG" id="ENOG5032VXA">
    <property type="taxonomic scope" value="Bacteria"/>
</dbReference>
<name>H5X0I2_9PSEU</name>
<proteinExistence type="predicted"/>
<feature type="transmembrane region" description="Helical" evidence="2">
    <location>
        <begin position="54"/>
        <end position="78"/>
    </location>
</feature>
<dbReference type="Proteomes" id="UP000004926">
    <property type="component" value="Chromosome"/>
</dbReference>
<feature type="region of interest" description="Disordered" evidence="1">
    <location>
        <begin position="151"/>
        <end position="182"/>
    </location>
</feature>
<feature type="compositionally biased region" description="Basic residues" evidence="1">
    <location>
        <begin position="171"/>
        <end position="182"/>
    </location>
</feature>
<gene>
    <name evidence="3" type="ORF">SacmaDRAFT_1431</name>
</gene>
<dbReference type="STRING" id="882083.SacmaDRAFT_1431"/>
<dbReference type="EMBL" id="CM001439">
    <property type="protein sequence ID" value="EHR49707.1"/>
    <property type="molecule type" value="Genomic_DNA"/>
</dbReference>
<evidence type="ECO:0000313" key="4">
    <source>
        <dbReference type="Proteomes" id="UP000004926"/>
    </source>
</evidence>
<feature type="transmembrane region" description="Helical" evidence="2">
    <location>
        <begin position="128"/>
        <end position="145"/>
    </location>
</feature>
<dbReference type="RefSeq" id="WP_009153093.1">
    <property type="nucleotide sequence ID" value="NZ_CM001439.1"/>
</dbReference>
<dbReference type="HOGENOM" id="CLU_104624_0_0_11"/>
<accession>H5X0I2</accession>
<feature type="compositionally biased region" description="Basic and acidic residues" evidence="1">
    <location>
        <begin position="161"/>
        <end position="170"/>
    </location>
</feature>
<keyword evidence="2" id="KW-0472">Membrane</keyword>
<keyword evidence="2" id="KW-0812">Transmembrane</keyword>
<feature type="transmembrane region" description="Helical" evidence="2">
    <location>
        <begin position="20"/>
        <end position="42"/>
    </location>
</feature>
<protein>
    <recommendedName>
        <fullName evidence="5">DUF4383 domain-containing protein</fullName>
    </recommendedName>
</protein>
<feature type="transmembrane region" description="Helical" evidence="2">
    <location>
        <begin position="85"/>
        <end position="108"/>
    </location>
</feature>
<dbReference type="OrthoDB" id="572373at2"/>
<dbReference type="Pfam" id="PF14325">
    <property type="entry name" value="DUF4383"/>
    <property type="match status" value="1"/>
</dbReference>
<reference evidence="3 4" key="1">
    <citation type="journal article" date="2012" name="Stand. Genomic Sci.">
        <title>Genome sequence of the ocean sediment bacterium Saccharomonospora marina type strain (XMU15(T)).</title>
        <authorList>
            <person name="Klenk H.P."/>
            <person name="Lu M."/>
            <person name="Lucas S."/>
            <person name="Lapidus A."/>
            <person name="Copeland A."/>
            <person name="Pitluck S."/>
            <person name="Goodwin L.A."/>
            <person name="Han C."/>
            <person name="Tapia R."/>
            <person name="Brambilla E.M."/>
            <person name="Potter G."/>
            <person name="Land M."/>
            <person name="Ivanova N."/>
            <person name="Rohde M."/>
            <person name="Goker M."/>
            <person name="Detter J.C."/>
            <person name="Li W.J."/>
            <person name="Kyrpides N.C."/>
            <person name="Woyke T."/>
        </authorList>
    </citation>
    <scope>NUCLEOTIDE SEQUENCE [LARGE SCALE GENOMIC DNA]</scope>
    <source>
        <strain evidence="3 4">XMU15</strain>
    </source>
</reference>
<sequence length="182" mass="19381">MTRSPTETRVSVRGLQPVQVVAGLVGLIYLALGIIGLVISGFGDFTASTHSTMWIFSINPLHNVVHLGVGLLGVLMALNSGLARTYGWVLFVAFGLLFVWGLAITGVFNTNPVSGLGNPLAIDTADTWLHFGTAIAGLLIAVMPARKVVEHVGTQPTESTEESRGSERGGAHRRLWRRGTAH</sequence>
<evidence type="ECO:0000256" key="1">
    <source>
        <dbReference type="SAM" id="MobiDB-lite"/>
    </source>
</evidence>
<keyword evidence="2" id="KW-1133">Transmembrane helix</keyword>
<organism evidence="3 4">
    <name type="scientific">Saccharomonospora marina XMU15</name>
    <dbReference type="NCBI Taxonomy" id="882083"/>
    <lineage>
        <taxon>Bacteria</taxon>
        <taxon>Bacillati</taxon>
        <taxon>Actinomycetota</taxon>
        <taxon>Actinomycetes</taxon>
        <taxon>Pseudonocardiales</taxon>
        <taxon>Pseudonocardiaceae</taxon>
        <taxon>Saccharomonospora</taxon>
    </lineage>
</organism>
<keyword evidence="4" id="KW-1185">Reference proteome</keyword>